<evidence type="ECO:0000313" key="5">
    <source>
        <dbReference type="Proteomes" id="UP001560267"/>
    </source>
</evidence>
<accession>A0ABV3Y089</accession>
<evidence type="ECO:0000256" key="2">
    <source>
        <dbReference type="ARBA" id="ARBA00023002"/>
    </source>
</evidence>
<dbReference type="PROSITE" id="PS51176">
    <property type="entry name" value="PDH_ADH"/>
    <property type="match status" value="1"/>
</dbReference>
<dbReference type="InterPro" id="IPR036291">
    <property type="entry name" value="NAD(P)-bd_dom_sf"/>
</dbReference>
<dbReference type="Proteomes" id="UP001560267">
    <property type="component" value="Unassembled WGS sequence"/>
</dbReference>
<dbReference type="RefSeq" id="WP_298381903.1">
    <property type="nucleotide sequence ID" value="NZ_JBFSHR010000008.1"/>
</dbReference>
<dbReference type="SUPFAM" id="SSF48179">
    <property type="entry name" value="6-phosphogluconate dehydrogenase C-terminal domain-like"/>
    <property type="match status" value="1"/>
</dbReference>
<dbReference type="SUPFAM" id="SSF51735">
    <property type="entry name" value="NAD(P)-binding Rossmann-fold domains"/>
    <property type="match status" value="1"/>
</dbReference>
<sequence length="350" mass="37156">MNLGHGPRSLGYGVDLDQLGDVGVVGLGHMGASLVGALQQQLNVVGFDRDPESIAFVRSTFNARGAESVEELVRECRVVVIATPTPEVPRVRETLEVTAAKLDLHPVVCDIASIKGDLAIGQFSGSSLRYVSLHPMAGREGNGATSADPSIFNDANWAVALTGSEDPDALATAVTLPLVLGNGVIPIRWEDHDPAIAVVSTLPHVSAVALARVLGQGADHMALEWLAAGSIRDGVRVARTDPARIVEMLHPNRMPLRRAIDSLVSELVACRDHLEDPQWLLEWARSGNDGAQAVLLRSGDVRQERVPLTALVEEFLRLAKRGRLVVSLAVDGDEVQLASAGHEASGDPAP</sequence>
<keyword evidence="5" id="KW-1185">Reference proteome</keyword>
<dbReference type="InterPro" id="IPR046826">
    <property type="entry name" value="PDH_N"/>
</dbReference>
<dbReference type="Gene3D" id="1.10.3660.10">
    <property type="entry name" value="6-phosphogluconate dehydrogenase C-terminal like domain"/>
    <property type="match status" value="1"/>
</dbReference>
<comment type="similarity">
    <text evidence="1">Belongs to the prephenate/arogenate dehydrogenase family.</text>
</comment>
<dbReference type="Gene3D" id="3.40.50.720">
    <property type="entry name" value="NAD(P)-binding Rossmann-like Domain"/>
    <property type="match status" value="1"/>
</dbReference>
<feature type="domain" description="Prephenate/arogenate dehydrogenase" evidence="3">
    <location>
        <begin position="20"/>
        <end position="314"/>
    </location>
</feature>
<reference evidence="4 5" key="1">
    <citation type="submission" date="2024-07" db="EMBL/GenBank/DDBJ databases">
        <title>Draft Genome Sequence of Ferrimicrobium acidiphilum Strain YE2023, Isolated from a Pulp of Bioleach Reactor.</title>
        <authorList>
            <person name="Elkina Y.A."/>
            <person name="Bulaeva A.G."/>
            <person name="Beletsky A.V."/>
            <person name="Mardanov A.V."/>
        </authorList>
    </citation>
    <scope>NUCLEOTIDE SEQUENCE [LARGE SCALE GENOMIC DNA]</scope>
    <source>
        <strain evidence="4 5">YE2023</strain>
    </source>
</reference>
<dbReference type="Pfam" id="PF20463">
    <property type="entry name" value="PDH_C"/>
    <property type="match status" value="1"/>
</dbReference>
<evidence type="ECO:0000313" key="4">
    <source>
        <dbReference type="EMBL" id="MEX6428974.1"/>
    </source>
</evidence>
<dbReference type="PANTHER" id="PTHR21363">
    <property type="entry name" value="PREPHENATE DEHYDROGENASE"/>
    <property type="match status" value="1"/>
</dbReference>
<dbReference type="InterPro" id="IPR008927">
    <property type="entry name" value="6-PGluconate_DH-like_C_sf"/>
</dbReference>
<dbReference type="EMBL" id="JBFSHR010000008">
    <property type="protein sequence ID" value="MEX6428974.1"/>
    <property type="molecule type" value="Genomic_DNA"/>
</dbReference>
<evidence type="ECO:0000259" key="3">
    <source>
        <dbReference type="PROSITE" id="PS51176"/>
    </source>
</evidence>
<comment type="caution">
    <text evidence="4">The sequence shown here is derived from an EMBL/GenBank/DDBJ whole genome shotgun (WGS) entry which is preliminary data.</text>
</comment>
<dbReference type="InterPro" id="IPR003099">
    <property type="entry name" value="Prephen_DH"/>
</dbReference>
<protein>
    <submittedName>
        <fullName evidence="4">Prephenate dehydrogenase</fullName>
    </submittedName>
</protein>
<dbReference type="InterPro" id="IPR046825">
    <property type="entry name" value="PDH_C"/>
</dbReference>
<gene>
    <name evidence="4" type="ORF">AB6A68_03880</name>
</gene>
<dbReference type="PANTHER" id="PTHR21363:SF0">
    <property type="entry name" value="PREPHENATE DEHYDROGENASE [NADP(+)]"/>
    <property type="match status" value="1"/>
</dbReference>
<evidence type="ECO:0000256" key="1">
    <source>
        <dbReference type="ARBA" id="ARBA00007964"/>
    </source>
</evidence>
<keyword evidence="2" id="KW-0560">Oxidoreductase</keyword>
<name>A0ABV3Y089_9ACTN</name>
<dbReference type="InterPro" id="IPR050812">
    <property type="entry name" value="Preph/Arog_dehydrog"/>
</dbReference>
<organism evidence="4 5">
    <name type="scientific">Ferrimicrobium acidiphilum</name>
    <dbReference type="NCBI Taxonomy" id="121039"/>
    <lineage>
        <taxon>Bacteria</taxon>
        <taxon>Bacillati</taxon>
        <taxon>Actinomycetota</taxon>
        <taxon>Acidimicrobiia</taxon>
        <taxon>Acidimicrobiales</taxon>
        <taxon>Acidimicrobiaceae</taxon>
        <taxon>Ferrimicrobium</taxon>
    </lineage>
</organism>
<dbReference type="Pfam" id="PF02153">
    <property type="entry name" value="PDH_N"/>
    <property type="match status" value="1"/>
</dbReference>
<proteinExistence type="inferred from homology"/>